<dbReference type="GeneID" id="54546181"/>
<gene>
    <name evidence="1" type="ORF">EI97DRAFT_117807</name>
</gene>
<dbReference type="AlphaFoldDB" id="A0A6A6JV72"/>
<reference evidence="1" key="1">
    <citation type="journal article" date="2020" name="Stud. Mycol.">
        <title>101 Dothideomycetes genomes: a test case for predicting lifestyles and emergence of pathogens.</title>
        <authorList>
            <person name="Haridas S."/>
            <person name="Albert R."/>
            <person name="Binder M."/>
            <person name="Bloem J."/>
            <person name="Labutti K."/>
            <person name="Salamov A."/>
            <person name="Andreopoulos B."/>
            <person name="Baker S."/>
            <person name="Barry K."/>
            <person name="Bills G."/>
            <person name="Bluhm B."/>
            <person name="Cannon C."/>
            <person name="Castanera R."/>
            <person name="Culley D."/>
            <person name="Daum C."/>
            <person name="Ezra D."/>
            <person name="Gonzalez J."/>
            <person name="Henrissat B."/>
            <person name="Kuo A."/>
            <person name="Liang C."/>
            <person name="Lipzen A."/>
            <person name="Lutzoni F."/>
            <person name="Magnuson J."/>
            <person name="Mondo S."/>
            <person name="Nolan M."/>
            <person name="Ohm R."/>
            <person name="Pangilinan J."/>
            <person name="Park H.-J."/>
            <person name="Ramirez L."/>
            <person name="Alfaro M."/>
            <person name="Sun H."/>
            <person name="Tritt A."/>
            <person name="Yoshinaga Y."/>
            <person name="Zwiers L.-H."/>
            <person name="Turgeon B."/>
            <person name="Goodwin S."/>
            <person name="Spatafora J."/>
            <person name="Crous P."/>
            <person name="Grigoriev I."/>
        </authorList>
    </citation>
    <scope>NUCLEOTIDE SEQUENCE</scope>
    <source>
        <strain evidence="1">CBS 379.55</strain>
    </source>
</reference>
<proteinExistence type="predicted"/>
<protein>
    <submittedName>
        <fullName evidence="1">Uncharacterized protein</fullName>
    </submittedName>
</protein>
<dbReference type="EMBL" id="ML986485">
    <property type="protein sequence ID" value="KAF2280287.1"/>
    <property type="molecule type" value="Genomic_DNA"/>
</dbReference>
<organism evidence="1 2">
    <name type="scientific">Westerdykella ornata</name>
    <dbReference type="NCBI Taxonomy" id="318751"/>
    <lineage>
        <taxon>Eukaryota</taxon>
        <taxon>Fungi</taxon>
        <taxon>Dikarya</taxon>
        <taxon>Ascomycota</taxon>
        <taxon>Pezizomycotina</taxon>
        <taxon>Dothideomycetes</taxon>
        <taxon>Pleosporomycetidae</taxon>
        <taxon>Pleosporales</taxon>
        <taxon>Sporormiaceae</taxon>
        <taxon>Westerdykella</taxon>
    </lineage>
</organism>
<dbReference type="Proteomes" id="UP000800097">
    <property type="component" value="Unassembled WGS sequence"/>
</dbReference>
<name>A0A6A6JV72_WESOR</name>
<evidence type="ECO:0000313" key="1">
    <source>
        <dbReference type="EMBL" id="KAF2280287.1"/>
    </source>
</evidence>
<sequence>MLLLGMEGYKAILALTEAAPPTRGLAHPLHEISVRGIVEVTSDSSPVLALLFRLHRPSCTRGGRAGGTTRTSIGLLSSVTGVTSVTRSGVVIAAGHSRIVGLRGPAHTEAMNWMVKRTDRCFGRAFTLHGIFSCIYLVCRFLSSVTTPHSHLHQAQYKRMVRTLIGLSRWSSEGCIITGEYSQGNMLLSNNAD</sequence>
<dbReference type="RefSeq" id="XP_033657825.1">
    <property type="nucleotide sequence ID" value="XM_033793006.1"/>
</dbReference>
<accession>A0A6A6JV72</accession>
<keyword evidence="2" id="KW-1185">Reference proteome</keyword>
<evidence type="ECO:0000313" key="2">
    <source>
        <dbReference type="Proteomes" id="UP000800097"/>
    </source>
</evidence>